<dbReference type="PANTHER" id="PTHR30336:SF20">
    <property type="entry name" value="DUF218 DOMAIN-CONTAINING PROTEIN"/>
    <property type="match status" value="1"/>
</dbReference>
<dbReference type="RefSeq" id="WP_047786117.1">
    <property type="nucleotide sequence ID" value="NZ_JZWI01000025.1"/>
</dbReference>
<keyword evidence="3" id="KW-1185">Reference proteome</keyword>
<name>A0A0H2LVC6_VARPD</name>
<evidence type="ECO:0000313" key="2">
    <source>
        <dbReference type="EMBL" id="KLN54218.1"/>
    </source>
</evidence>
<dbReference type="Gene3D" id="3.40.50.620">
    <property type="entry name" value="HUPs"/>
    <property type="match status" value="1"/>
</dbReference>
<dbReference type="EMBL" id="JZWI01000025">
    <property type="protein sequence ID" value="KLN54218.1"/>
    <property type="molecule type" value="Genomic_DNA"/>
</dbReference>
<dbReference type="GO" id="GO:0005886">
    <property type="term" value="C:plasma membrane"/>
    <property type="evidence" value="ECO:0007669"/>
    <property type="project" value="TreeGrafter"/>
</dbReference>
<organism evidence="2 3">
    <name type="scientific">Variovorax paradoxus</name>
    <dbReference type="NCBI Taxonomy" id="34073"/>
    <lineage>
        <taxon>Bacteria</taxon>
        <taxon>Pseudomonadati</taxon>
        <taxon>Pseudomonadota</taxon>
        <taxon>Betaproteobacteria</taxon>
        <taxon>Burkholderiales</taxon>
        <taxon>Comamonadaceae</taxon>
        <taxon>Variovorax</taxon>
    </lineage>
</organism>
<protein>
    <recommendedName>
        <fullName evidence="1">DUF218 domain-containing protein</fullName>
    </recommendedName>
</protein>
<sequence>MSGQRRSWRAAARPVLWTVLLAGLLAYLVIAAVIWRRAAEALAHPPERPADAAMVLGNRAFLDGKPNPCLTGRVDAAIALADAGLAKQLVLSGGVDKEDGRIEAEVMQRHARAQGYAGPLLLEPASTSTRLNLAMSRPLLKAAGIHGVIVVSEPYHLWRVERLARASGFDRDFDVQYAAASTRCWRRWGMVFKGALREPLAVVNNAFNGYLH</sequence>
<dbReference type="InterPro" id="IPR051599">
    <property type="entry name" value="Cell_Envelope_Assoc"/>
</dbReference>
<dbReference type="CDD" id="cd06259">
    <property type="entry name" value="YdcF-like"/>
    <property type="match status" value="1"/>
</dbReference>
<proteinExistence type="predicted"/>
<dbReference type="PANTHER" id="PTHR30336">
    <property type="entry name" value="INNER MEMBRANE PROTEIN, PROBABLE PERMEASE"/>
    <property type="match status" value="1"/>
</dbReference>
<accession>A0A0H2LVC6</accession>
<reference evidence="2 3" key="1">
    <citation type="submission" date="2015-03" db="EMBL/GenBank/DDBJ databases">
        <title>Genome sequence of Variovorax paradoxus TBEA6.</title>
        <authorList>
            <person name="Poehlein A."/>
            <person name="Schuldes J."/>
            <person name="Wuebbeler J.H."/>
            <person name="Hiessl S."/>
            <person name="Steinbuechel A."/>
            <person name="Daniel R."/>
        </authorList>
    </citation>
    <scope>NUCLEOTIDE SEQUENCE [LARGE SCALE GENOMIC DNA]</scope>
    <source>
        <strain evidence="2 3">TBEA6</strain>
    </source>
</reference>
<dbReference type="InterPro" id="IPR014729">
    <property type="entry name" value="Rossmann-like_a/b/a_fold"/>
</dbReference>
<feature type="domain" description="DUF218" evidence="1">
    <location>
        <begin position="51"/>
        <end position="179"/>
    </location>
</feature>
<gene>
    <name evidence="2" type="ORF">VPARA_45670</name>
</gene>
<dbReference type="AlphaFoldDB" id="A0A0H2LVC6"/>
<dbReference type="InterPro" id="IPR003848">
    <property type="entry name" value="DUF218"/>
</dbReference>
<dbReference type="Proteomes" id="UP000035170">
    <property type="component" value="Unassembled WGS sequence"/>
</dbReference>
<comment type="caution">
    <text evidence="2">The sequence shown here is derived from an EMBL/GenBank/DDBJ whole genome shotgun (WGS) entry which is preliminary data.</text>
</comment>
<evidence type="ECO:0000259" key="1">
    <source>
        <dbReference type="Pfam" id="PF02698"/>
    </source>
</evidence>
<dbReference type="Pfam" id="PF02698">
    <property type="entry name" value="DUF218"/>
    <property type="match status" value="1"/>
</dbReference>
<evidence type="ECO:0000313" key="3">
    <source>
        <dbReference type="Proteomes" id="UP000035170"/>
    </source>
</evidence>
<dbReference type="PATRIC" id="fig|34073.19.peg.4669"/>